<dbReference type="PROSITE" id="PS51257">
    <property type="entry name" value="PROKAR_LIPOPROTEIN"/>
    <property type="match status" value="1"/>
</dbReference>
<accession>A0A0F9IRH7</accession>
<protein>
    <submittedName>
        <fullName evidence="1">Uncharacterized protein</fullName>
    </submittedName>
</protein>
<reference evidence="1" key="1">
    <citation type="journal article" date="2015" name="Nature">
        <title>Complex archaea that bridge the gap between prokaryotes and eukaryotes.</title>
        <authorList>
            <person name="Spang A."/>
            <person name="Saw J.H."/>
            <person name="Jorgensen S.L."/>
            <person name="Zaremba-Niedzwiedzka K."/>
            <person name="Martijn J."/>
            <person name="Lind A.E."/>
            <person name="van Eijk R."/>
            <person name="Schleper C."/>
            <person name="Guy L."/>
            <person name="Ettema T.J."/>
        </authorList>
    </citation>
    <scope>NUCLEOTIDE SEQUENCE</scope>
</reference>
<dbReference type="AlphaFoldDB" id="A0A0F9IRH7"/>
<organism evidence="1">
    <name type="scientific">marine sediment metagenome</name>
    <dbReference type="NCBI Taxonomy" id="412755"/>
    <lineage>
        <taxon>unclassified sequences</taxon>
        <taxon>metagenomes</taxon>
        <taxon>ecological metagenomes</taxon>
    </lineage>
</organism>
<proteinExistence type="predicted"/>
<name>A0A0F9IRH7_9ZZZZ</name>
<dbReference type="EMBL" id="LAZR01011757">
    <property type="protein sequence ID" value="KKM60014.1"/>
    <property type="molecule type" value="Genomic_DNA"/>
</dbReference>
<evidence type="ECO:0000313" key="1">
    <source>
        <dbReference type="EMBL" id="KKM60014.1"/>
    </source>
</evidence>
<comment type="caution">
    <text evidence="1">The sequence shown here is derived from an EMBL/GenBank/DDBJ whole genome shotgun (WGS) entry which is preliminary data.</text>
</comment>
<gene>
    <name evidence="1" type="ORF">LCGC14_1546100</name>
</gene>
<sequence length="91" mass="10567">MKKLFLILILSLCGCLATHEYTGIVDGLNRGMTQGMLLQDPYYGQSYLNNLEQQRISRQLEDINRNLQMQNHILRWNDPVFFPKTYGLGGF</sequence>